<keyword evidence="2" id="KW-1185">Reference proteome</keyword>
<protein>
    <submittedName>
        <fullName evidence="1">BnaC07g04220D protein</fullName>
    </submittedName>
</protein>
<sequence length="105" mass="12108">MVAIEATTADSETLWEKLSLRSKHCSNRNLQIRISRSTRAHRRRGNKRAISDCLRLLVRLMESPKSAGLQEVATEAPKSLLTVRHIYIIIYTNLELKTKCLYKNK</sequence>
<organism evidence="1 2">
    <name type="scientific">Brassica napus</name>
    <name type="common">Rape</name>
    <dbReference type="NCBI Taxonomy" id="3708"/>
    <lineage>
        <taxon>Eukaryota</taxon>
        <taxon>Viridiplantae</taxon>
        <taxon>Streptophyta</taxon>
        <taxon>Embryophyta</taxon>
        <taxon>Tracheophyta</taxon>
        <taxon>Spermatophyta</taxon>
        <taxon>Magnoliopsida</taxon>
        <taxon>eudicotyledons</taxon>
        <taxon>Gunneridae</taxon>
        <taxon>Pentapetalae</taxon>
        <taxon>rosids</taxon>
        <taxon>malvids</taxon>
        <taxon>Brassicales</taxon>
        <taxon>Brassicaceae</taxon>
        <taxon>Brassiceae</taxon>
        <taxon>Brassica</taxon>
    </lineage>
</organism>
<accession>A0A078G0D0</accession>
<dbReference type="AlphaFoldDB" id="A0A078G0D0"/>
<dbReference type="Gramene" id="CDY18048">
    <property type="protein sequence ID" value="CDY18048"/>
    <property type="gene ID" value="GSBRNA2T00002487001"/>
</dbReference>
<name>A0A078G0D0_BRANA</name>
<dbReference type="EMBL" id="LK032081">
    <property type="protein sequence ID" value="CDY18048.1"/>
    <property type="molecule type" value="Genomic_DNA"/>
</dbReference>
<gene>
    <name evidence="1" type="primary">BnaC07g04220D</name>
    <name evidence="1" type="ORF">GSBRNA2T00002487001</name>
</gene>
<proteinExistence type="predicted"/>
<dbReference type="OMA" id="KHCSNRN"/>
<dbReference type="Proteomes" id="UP000028999">
    <property type="component" value="Unassembled WGS sequence"/>
</dbReference>
<reference evidence="1 2" key="1">
    <citation type="journal article" date="2014" name="Science">
        <title>Plant genetics. Early allopolyploid evolution in the post-Neolithic Brassica napus oilseed genome.</title>
        <authorList>
            <person name="Chalhoub B."/>
            <person name="Denoeud F."/>
            <person name="Liu S."/>
            <person name="Parkin I.A."/>
            <person name="Tang H."/>
            <person name="Wang X."/>
            <person name="Chiquet J."/>
            <person name="Belcram H."/>
            <person name="Tong C."/>
            <person name="Samans B."/>
            <person name="Correa M."/>
            <person name="Da Silva C."/>
            <person name="Just J."/>
            <person name="Falentin C."/>
            <person name="Koh C.S."/>
            <person name="Le Clainche I."/>
            <person name="Bernard M."/>
            <person name="Bento P."/>
            <person name="Noel B."/>
            <person name="Labadie K."/>
            <person name="Alberti A."/>
            <person name="Charles M."/>
            <person name="Arnaud D."/>
            <person name="Guo H."/>
            <person name="Daviaud C."/>
            <person name="Alamery S."/>
            <person name="Jabbari K."/>
            <person name="Zhao M."/>
            <person name="Edger P.P."/>
            <person name="Chelaifa H."/>
            <person name="Tack D."/>
            <person name="Lassalle G."/>
            <person name="Mestiri I."/>
            <person name="Schnel N."/>
            <person name="Le Paslier M.C."/>
            <person name="Fan G."/>
            <person name="Renault V."/>
            <person name="Bayer P.E."/>
            <person name="Golicz A.A."/>
            <person name="Manoli S."/>
            <person name="Lee T.H."/>
            <person name="Thi V.H."/>
            <person name="Chalabi S."/>
            <person name="Hu Q."/>
            <person name="Fan C."/>
            <person name="Tollenaere R."/>
            <person name="Lu Y."/>
            <person name="Battail C."/>
            <person name="Shen J."/>
            <person name="Sidebottom C.H."/>
            <person name="Wang X."/>
            <person name="Canaguier A."/>
            <person name="Chauveau A."/>
            <person name="Berard A."/>
            <person name="Deniot G."/>
            <person name="Guan M."/>
            <person name="Liu Z."/>
            <person name="Sun F."/>
            <person name="Lim Y.P."/>
            <person name="Lyons E."/>
            <person name="Town C.D."/>
            <person name="Bancroft I."/>
            <person name="Wang X."/>
            <person name="Meng J."/>
            <person name="Ma J."/>
            <person name="Pires J.C."/>
            <person name="King G.J."/>
            <person name="Brunel D."/>
            <person name="Delourme R."/>
            <person name="Renard M."/>
            <person name="Aury J.M."/>
            <person name="Adams K.L."/>
            <person name="Batley J."/>
            <person name="Snowdon R.J."/>
            <person name="Tost J."/>
            <person name="Edwards D."/>
            <person name="Zhou Y."/>
            <person name="Hua W."/>
            <person name="Sharpe A.G."/>
            <person name="Paterson A.H."/>
            <person name="Guan C."/>
            <person name="Wincker P."/>
        </authorList>
    </citation>
    <scope>NUCLEOTIDE SEQUENCE [LARGE SCALE GENOMIC DNA]</scope>
    <source>
        <strain evidence="2">cv. Darmor-bzh</strain>
    </source>
</reference>
<dbReference type="PaxDb" id="3708-A0A078G0D0"/>
<evidence type="ECO:0000313" key="1">
    <source>
        <dbReference type="EMBL" id="CDY18048.1"/>
    </source>
</evidence>
<dbReference type="STRING" id="3708.A0A078G0D0"/>
<evidence type="ECO:0000313" key="2">
    <source>
        <dbReference type="Proteomes" id="UP000028999"/>
    </source>
</evidence>